<organism evidence="1 2">
    <name type="scientific">Microcella alkaliphila</name>
    <dbReference type="NCBI Taxonomy" id="279828"/>
    <lineage>
        <taxon>Bacteria</taxon>
        <taxon>Bacillati</taxon>
        <taxon>Actinomycetota</taxon>
        <taxon>Actinomycetes</taxon>
        <taxon>Micrococcales</taxon>
        <taxon>Microbacteriaceae</taxon>
        <taxon>Microcella</taxon>
    </lineage>
</organism>
<evidence type="ECO:0000313" key="2">
    <source>
        <dbReference type="Proteomes" id="UP000218965"/>
    </source>
</evidence>
<protein>
    <submittedName>
        <fullName evidence="1">Uncharacterized protein</fullName>
    </submittedName>
</protein>
<dbReference type="EMBL" id="AP017315">
    <property type="protein sequence ID" value="BAU33007.1"/>
    <property type="molecule type" value="Genomic_DNA"/>
</dbReference>
<name>A0A0U5BFI3_9MICO</name>
<reference evidence="1 2" key="2">
    <citation type="submission" date="2016-01" db="EMBL/GenBank/DDBJ databases">
        <title>Microcella alkaliphila JAM AC0309 whole genome shotgun sequence.</title>
        <authorList>
            <person name="Kurata A."/>
            <person name="Hirose Y."/>
            <person name="Kishimoto N."/>
            <person name="Kobayashi T."/>
        </authorList>
    </citation>
    <scope>NUCLEOTIDE SEQUENCE [LARGE SCALE GENOMIC DNA]</scope>
    <source>
        <strain evidence="1 2">JAM AC0309</strain>
    </source>
</reference>
<dbReference type="KEGG" id="malk:MalAC0309_2164"/>
<reference evidence="2" key="1">
    <citation type="submission" date="2015-12" db="EMBL/GenBank/DDBJ databases">
        <authorList>
            <person name="Shamseldin A."/>
            <person name="Moawad H."/>
            <person name="Abd El-Rahim W.M."/>
            <person name="Sadowsky M.J."/>
        </authorList>
    </citation>
    <scope>NUCLEOTIDE SEQUENCE [LARGE SCALE GENOMIC DNA]</scope>
    <source>
        <strain evidence="2">JAM AC0309</strain>
    </source>
</reference>
<dbReference type="AlphaFoldDB" id="A0A0U5BFI3"/>
<sequence length="117" mass="12866">MPAHANAGTFTQQDYQIVFFYDVSAGNAYSFERAGRGSERLSVDAPGSTLPQTVTGELYRKSFWSQSRIVSVTARYSDPVRFSSSQSLSSSNTYATRAVWNFSGDQPGMPNGFSRRG</sequence>
<gene>
    <name evidence="1" type="ORF">MalAC0309_2164</name>
</gene>
<dbReference type="Proteomes" id="UP000218965">
    <property type="component" value="Chromosome"/>
</dbReference>
<accession>A0A0U5BFI3</accession>
<proteinExistence type="predicted"/>
<evidence type="ECO:0000313" key="1">
    <source>
        <dbReference type="EMBL" id="BAU33007.1"/>
    </source>
</evidence>